<sequence>MAFHVTPPQYGNQNTIAMFQRFHRDDDLERIGHPTVIKFRALLRIGMHCVHHSPSLKSDRPFLGPVNLTAPPTEYSFEIRRQPNGIRAENFDLGITQDELAEGLSEGASLQRIATAWGEQRRVDPHVSKSYLAGPSKFRRRDLPFDARDGTPAFRTDPLQVGIQIVRSPVGD</sequence>
<name>A0AAI8M854_9BRAD</name>
<accession>A0AAI8M854</accession>
<evidence type="ECO:0000313" key="1">
    <source>
        <dbReference type="EMBL" id="BAL73756.1"/>
    </source>
</evidence>
<dbReference type="EMBL" id="AP012279">
    <property type="protein sequence ID" value="BAL73756.1"/>
    <property type="molecule type" value="Genomic_DNA"/>
</dbReference>
<keyword evidence="2" id="KW-1185">Reference proteome</keyword>
<dbReference type="KEGG" id="brs:S23_05350"/>
<proteinExistence type="predicted"/>
<gene>
    <name evidence="1" type="ORF">S23_05350</name>
</gene>
<dbReference type="Proteomes" id="UP000007886">
    <property type="component" value="Chromosome"/>
</dbReference>
<dbReference type="AlphaFoldDB" id="A0AAI8M854"/>
<organism evidence="1 2">
    <name type="scientific">Bradyrhizobium cosmicum</name>
    <dbReference type="NCBI Taxonomy" id="1404864"/>
    <lineage>
        <taxon>Bacteria</taxon>
        <taxon>Pseudomonadati</taxon>
        <taxon>Pseudomonadota</taxon>
        <taxon>Alphaproteobacteria</taxon>
        <taxon>Hyphomicrobiales</taxon>
        <taxon>Nitrobacteraceae</taxon>
        <taxon>Bradyrhizobium</taxon>
    </lineage>
</organism>
<reference evidence="1 2" key="1">
    <citation type="journal article" date="2012" name="Microbes Environ.">
        <title>Complete genome sequence of Bradyrhizobium sp. S23321: insights into symbiosis evolution in soil oligotrophs.</title>
        <authorList>
            <person name="Okubo T."/>
            <person name="Tsukui T."/>
            <person name="Maita H."/>
            <person name="Okamoto S."/>
            <person name="Oshima K."/>
            <person name="Fujisawa T."/>
            <person name="Saito A."/>
            <person name="Futamata H."/>
            <person name="Hattori R."/>
            <person name="Shimomura Y."/>
            <person name="Haruta S."/>
            <person name="Morimoto S."/>
            <person name="Wang Y."/>
            <person name="Sakai Y."/>
            <person name="Hattori M."/>
            <person name="Aizawa S."/>
            <person name="Nagashima K.V.P."/>
            <person name="Masuda S."/>
            <person name="Hattori T."/>
            <person name="Yamashita A."/>
            <person name="Bao Z."/>
            <person name="Hayatsu M."/>
            <person name="Kajiya-Kanegae H."/>
            <person name="Yoshinaga I."/>
            <person name="Sakamoto K."/>
            <person name="Toyota K."/>
            <person name="Nakao M."/>
            <person name="Kohara M."/>
            <person name="Anda M."/>
            <person name="Niwa R."/>
            <person name="Jung-Hwan P."/>
            <person name="Sameshima-Saito R."/>
            <person name="Tokuda S."/>
            <person name="Yamamoto S."/>
            <person name="Yamamoto S."/>
            <person name="Yokoyama T."/>
            <person name="Akutsu T."/>
            <person name="Nakamura Y."/>
            <person name="Nakahira-Yanaka Y."/>
            <person name="Takada Hoshino Y."/>
            <person name="Hirakawa H."/>
            <person name="Mitsui H."/>
            <person name="Terasawa K."/>
            <person name="Itakura M."/>
            <person name="Sato S."/>
            <person name="Ikeda-Ohtsubo W."/>
            <person name="Sakakura N."/>
            <person name="Kaminuma E."/>
            <person name="Minamisawa K."/>
        </authorList>
    </citation>
    <scope>NUCLEOTIDE SEQUENCE [LARGE SCALE GENOMIC DNA]</scope>
    <source>
        <strain evidence="1 2">S23321</strain>
    </source>
</reference>
<protein>
    <submittedName>
        <fullName evidence="1">Uncharacterized protein</fullName>
    </submittedName>
</protein>
<evidence type="ECO:0000313" key="2">
    <source>
        <dbReference type="Proteomes" id="UP000007886"/>
    </source>
</evidence>